<name>A0A2I0CL09_9PSED</name>
<feature type="signal peptide" evidence="1">
    <location>
        <begin position="1"/>
        <end position="18"/>
    </location>
</feature>
<evidence type="ECO:0000313" key="4">
    <source>
        <dbReference type="Proteomes" id="UP000242861"/>
    </source>
</evidence>
<dbReference type="RefSeq" id="WP_093985638.1">
    <property type="nucleotide sequence ID" value="NZ_BMDE01000010.1"/>
</dbReference>
<keyword evidence="2" id="KW-0449">Lipoprotein</keyword>
<reference evidence="2" key="5">
    <citation type="submission" date="2024-05" db="EMBL/GenBank/DDBJ databases">
        <authorList>
            <person name="Sun Q."/>
            <person name="Sedlacek I."/>
        </authorList>
    </citation>
    <scope>NUCLEOTIDE SEQUENCE</scope>
    <source>
        <strain evidence="2">CCM 8778</strain>
    </source>
</reference>
<comment type="caution">
    <text evidence="3">The sequence shown here is derived from an EMBL/GenBank/DDBJ whole genome shotgun (WGS) entry which is preliminary data.</text>
</comment>
<reference evidence="4" key="2">
    <citation type="submission" date="2017-12" db="EMBL/GenBank/DDBJ databases">
        <authorList>
            <person name="Yu X.-Y."/>
        </authorList>
    </citation>
    <scope>NUCLEOTIDE SEQUENCE [LARGE SCALE GENOMIC DNA]</scope>
    <source>
        <strain evidence="4">ZYSR67-Z</strain>
    </source>
</reference>
<protein>
    <submittedName>
        <fullName evidence="3">DUF3299 domain-containing protein</fullName>
    </submittedName>
    <submittedName>
        <fullName evidence="2">Lipoprotein</fullName>
    </submittedName>
</protein>
<evidence type="ECO:0000256" key="1">
    <source>
        <dbReference type="SAM" id="SignalP"/>
    </source>
</evidence>
<reference evidence="2" key="1">
    <citation type="journal article" date="2014" name="Int. J. Syst. Evol. Microbiol.">
        <title>Complete genome of a new Firmicutes species belonging to the dominant human colonic microbiota ('Ruminococcus bicirculans') reveals two chromosomes and a selective capacity to utilize plant glucans.</title>
        <authorList>
            <consortium name="NISC Comparative Sequencing Program"/>
            <person name="Wegmann U."/>
            <person name="Louis P."/>
            <person name="Goesmann A."/>
            <person name="Henrissat B."/>
            <person name="Duncan S.H."/>
            <person name="Flint H.J."/>
        </authorList>
    </citation>
    <scope>NUCLEOTIDE SEQUENCE</scope>
    <source>
        <strain evidence="2">CCM 8778</strain>
    </source>
</reference>
<sequence>MRLLPALLLSGLACLALASEPRLLNWSELIPPDAPPQPLQIQPLHGLEQLAAELGEQAPAATQQGIDAPVVKALHGQHIKLPGYIVPLDIDEQNRVSEFLLVPFFGACIHVPPPPSNQIVHVRSELGVMLNDLYQPFWIEGALSVESIDSELAQAGYQMHAEKIYPYEL</sequence>
<reference evidence="3" key="3">
    <citation type="submission" date="2017-12" db="EMBL/GenBank/DDBJ databases">
        <authorList>
            <person name="Hurst M.R.H."/>
        </authorList>
    </citation>
    <scope>NUCLEOTIDE SEQUENCE [LARGE SCALE GENOMIC DNA]</scope>
    <source>
        <strain evidence="3">ZYSR67-Z</strain>
    </source>
</reference>
<evidence type="ECO:0000313" key="5">
    <source>
        <dbReference type="Proteomes" id="UP000655550"/>
    </source>
</evidence>
<dbReference type="Pfam" id="PF11736">
    <property type="entry name" value="DUF3299"/>
    <property type="match status" value="1"/>
</dbReference>
<organism evidence="3 4">
    <name type="scientific">Pseudomonas fluvialis</name>
    <dbReference type="NCBI Taxonomy" id="1793966"/>
    <lineage>
        <taxon>Bacteria</taxon>
        <taxon>Pseudomonadati</taxon>
        <taxon>Pseudomonadota</taxon>
        <taxon>Gammaproteobacteria</taxon>
        <taxon>Pseudomonadales</taxon>
        <taxon>Pseudomonadaceae</taxon>
        <taxon>Pseudomonas</taxon>
    </lineage>
</organism>
<dbReference type="Gene3D" id="2.40.50.870">
    <property type="entry name" value="Protein of unknown function (DUF3299)"/>
    <property type="match status" value="1"/>
</dbReference>
<accession>A0A2I0CL09</accession>
<keyword evidence="5" id="KW-1185">Reference proteome</keyword>
<dbReference type="AlphaFoldDB" id="A0A2I0CL09"/>
<keyword evidence="1" id="KW-0732">Signal</keyword>
<dbReference type="Proteomes" id="UP000242861">
    <property type="component" value="Unassembled WGS sequence"/>
</dbReference>
<reference evidence="5" key="4">
    <citation type="journal article" date="2019" name="Int. J. Syst. Evol. Microbiol.">
        <title>The Global Catalogue of Microorganisms (GCM) 10K type strain sequencing project: providing services to taxonomists for standard genome sequencing and annotation.</title>
        <authorList>
            <consortium name="The Broad Institute Genomics Platform"/>
            <consortium name="The Broad Institute Genome Sequencing Center for Infectious Disease"/>
            <person name="Wu L."/>
            <person name="Ma J."/>
        </authorList>
    </citation>
    <scope>NUCLEOTIDE SEQUENCE [LARGE SCALE GENOMIC DNA]</scope>
    <source>
        <strain evidence="5">CCM 8778</strain>
    </source>
</reference>
<evidence type="ECO:0000313" key="3">
    <source>
        <dbReference type="EMBL" id="PKF69824.1"/>
    </source>
</evidence>
<dbReference type="InterPro" id="IPR021727">
    <property type="entry name" value="DUF3299"/>
</dbReference>
<evidence type="ECO:0000313" key="2">
    <source>
        <dbReference type="EMBL" id="GGH96442.1"/>
    </source>
</evidence>
<proteinExistence type="predicted"/>
<dbReference type="EMBL" id="BMDE01000010">
    <property type="protein sequence ID" value="GGH96442.1"/>
    <property type="molecule type" value="Genomic_DNA"/>
</dbReference>
<dbReference type="EMBL" id="PIYS01000034">
    <property type="protein sequence ID" value="PKF69824.1"/>
    <property type="molecule type" value="Genomic_DNA"/>
</dbReference>
<feature type="chain" id="PRO_5014127839" evidence="1">
    <location>
        <begin position="19"/>
        <end position="169"/>
    </location>
</feature>
<gene>
    <name evidence="3" type="ORF">CW360_16320</name>
    <name evidence="2" type="ORF">GCM10007363_28030</name>
</gene>
<dbReference type="Proteomes" id="UP000655550">
    <property type="component" value="Unassembled WGS sequence"/>
</dbReference>